<feature type="region of interest" description="Disordered" evidence="1">
    <location>
        <begin position="156"/>
        <end position="252"/>
    </location>
</feature>
<dbReference type="GO" id="GO:0033148">
    <property type="term" value="P:positive regulation of intracellular estrogen receptor signaling pathway"/>
    <property type="evidence" value="ECO:0007669"/>
    <property type="project" value="TreeGrafter"/>
</dbReference>
<reference evidence="2 3" key="1">
    <citation type="submission" date="2020-06" db="EMBL/GenBank/DDBJ databases">
        <authorList>
            <person name="Li R."/>
            <person name="Bekaert M."/>
        </authorList>
    </citation>
    <scope>NUCLEOTIDE SEQUENCE [LARGE SCALE GENOMIC DNA]</scope>
    <source>
        <strain evidence="3">wild</strain>
    </source>
</reference>
<dbReference type="Proteomes" id="UP000507470">
    <property type="component" value="Unassembled WGS sequence"/>
</dbReference>
<dbReference type="OrthoDB" id="10067843at2759"/>
<organism evidence="2 3">
    <name type="scientific">Mytilus coruscus</name>
    <name type="common">Sea mussel</name>
    <dbReference type="NCBI Taxonomy" id="42192"/>
    <lineage>
        <taxon>Eukaryota</taxon>
        <taxon>Metazoa</taxon>
        <taxon>Spiralia</taxon>
        <taxon>Lophotrochozoa</taxon>
        <taxon>Mollusca</taxon>
        <taxon>Bivalvia</taxon>
        <taxon>Autobranchia</taxon>
        <taxon>Pteriomorphia</taxon>
        <taxon>Mytilida</taxon>
        <taxon>Mytiloidea</taxon>
        <taxon>Mytilidae</taxon>
        <taxon>Mytilinae</taxon>
        <taxon>Mytilus</taxon>
    </lineage>
</organism>
<dbReference type="PANTHER" id="PTHR28467:SF1">
    <property type="entry name" value="PAXIP1-ASSOCIATED GLUTAMATE-RICH PROTEIN 1"/>
    <property type="match status" value="1"/>
</dbReference>
<feature type="compositionally biased region" description="Polar residues" evidence="1">
    <location>
        <begin position="229"/>
        <end position="239"/>
    </location>
</feature>
<feature type="compositionally biased region" description="Acidic residues" evidence="1">
    <location>
        <begin position="103"/>
        <end position="113"/>
    </location>
</feature>
<dbReference type="InterPro" id="IPR028213">
    <property type="entry name" value="PA1"/>
</dbReference>
<gene>
    <name evidence="2" type="ORF">MCOR_17090</name>
</gene>
<dbReference type="EMBL" id="CACVKT020003009">
    <property type="protein sequence ID" value="CAC5381184.1"/>
    <property type="molecule type" value="Genomic_DNA"/>
</dbReference>
<dbReference type="PANTHER" id="PTHR28467">
    <property type="entry name" value="PAXIP1-ASSOCIATED GLUTAMATE-RICH PROTEIN 1"/>
    <property type="match status" value="1"/>
</dbReference>
<accession>A0A6J8BE69</accession>
<dbReference type="Pfam" id="PF15364">
    <property type="entry name" value="PAXIP1_C"/>
    <property type="match status" value="1"/>
</dbReference>
<dbReference type="GO" id="GO:0044666">
    <property type="term" value="C:MLL3/4 complex"/>
    <property type="evidence" value="ECO:0007669"/>
    <property type="project" value="TreeGrafter"/>
</dbReference>
<evidence type="ECO:0000313" key="2">
    <source>
        <dbReference type="EMBL" id="CAC5381184.1"/>
    </source>
</evidence>
<dbReference type="GO" id="GO:0030331">
    <property type="term" value="F:nuclear estrogen receptor binding"/>
    <property type="evidence" value="ECO:0007669"/>
    <property type="project" value="TreeGrafter"/>
</dbReference>
<sequence length="252" mass="28348">MMSVPIYNDKSKKEEEEYWCVEGSDDEKYDPSKSGKGLWEPSAEDILKLFEKLEKDKILDLKWKCPGRKPPDSEIENDRKVAETEEKEEEISMEEEKKPEQPTEFDFDDDEFSDMSNPITPRRTPGGKTPKSQKKVATMDKVLKNIMIERKQAALQKEARKLAKSPRTPQGVPRPRLGTPPVASNIGQSQHRGTPLRPPAVSEAAPIRNLMASSVSDINPNVPPETKDAQTPGNISAESLSKFEQKTDDKVS</sequence>
<feature type="region of interest" description="Disordered" evidence="1">
    <location>
        <begin position="65"/>
        <end position="137"/>
    </location>
</feature>
<keyword evidence="3" id="KW-1185">Reference proteome</keyword>
<protein>
    <submittedName>
        <fullName evidence="2">PA1</fullName>
    </submittedName>
</protein>
<evidence type="ECO:0000313" key="3">
    <source>
        <dbReference type="Proteomes" id="UP000507470"/>
    </source>
</evidence>
<evidence type="ECO:0000256" key="1">
    <source>
        <dbReference type="SAM" id="MobiDB-lite"/>
    </source>
</evidence>
<feature type="compositionally biased region" description="Basic and acidic residues" evidence="1">
    <location>
        <begin position="65"/>
        <end position="84"/>
    </location>
</feature>
<dbReference type="GO" id="GO:1902808">
    <property type="term" value="P:positive regulation of cell cycle G1/S phase transition"/>
    <property type="evidence" value="ECO:0007669"/>
    <property type="project" value="TreeGrafter"/>
</dbReference>
<dbReference type="AlphaFoldDB" id="A0A6J8BE69"/>
<proteinExistence type="predicted"/>
<feature type="compositionally biased region" description="Basic and acidic residues" evidence="1">
    <location>
        <begin position="241"/>
        <end position="252"/>
    </location>
</feature>
<name>A0A6J8BE69_MYTCO</name>